<dbReference type="EMBL" id="BTSY01000004">
    <property type="protein sequence ID" value="GMT22585.1"/>
    <property type="molecule type" value="Genomic_DNA"/>
</dbReference>
<dbReference type="AlphaFoldDB" id="A0AAV5VVM3"/>
<reference evidence="2" key="1">
    <citation type="submission" date="2023-10" db="EMBL/GenBank/DDBJ databases">
        <title>Genome assembly of Pristionchus species.</title>
        <authorList>
            <person name="Yoshida K."/>
            <person name="Sommer R.J."/>
        </authorList>
    </citation>
    <scope>NUCLEOTIDE SEQUENCE</scope>
    <source>
        <strain evidence="2">RS5133</strain>
    </source>
</reference>
<name>A0AAV5VVM3_9BILA</name>
<dbReference type="PANTHER" id="PTHR23021:SF11">
    <property type="entry name" value="SERPENTINE RECEPTOR, CLASS T"/>
    <property type="match status" value="1"/>
</dbReference>
<evidence type="ECO:0008006" key="4">
    <source>
        <dbReference type="Google" id="ProtNLM"/>
    </source>
</evidence>
<sequence length="88" mass="10022">MHAINSVAMPCLPMLIYAFLLLRVRAMHPSNDAKARATHRATLMLSVQSAVIIFIHFTTCMTYLLAEYVIRSEVVVYIAHIDWMCMHG</sequence>
<keyword evidence="1" id="KW-1133">Transmembrane helix</keyword>
<keyword evidence="1" id="KW-0472">Membrane</keyword>
<feature type="transmembrane region" description="Helical" evidence="1">
    <location>
        <begin position="6"/>
        <end position="22"/>
    </location>
</feature>
<accession>A0AAV5VVM3</accession>
<proteinExistence type="predicted"/>
<evidence type="ECO:0000313" key="3">
    <source>
        <dbReference type="Proteomes" id="UP001432322"/>
    </source>
</evidence>
<protein>
    <recommendedName>
        <fullName evidence="4">G protein-coupled receptor</fullName>
    </recommendedName>
</protein>
<feature type="non-terminal residue" evidence="2">
    <location>
        <position position="88"/>
    </location>
</feature>
<keyword evidence="3" id="KW-1185">Reference proteome</keyword>
<keyword evidence="1" id="KW-0812">Transmembrane</keyword>
<organism evidence="2 3">
    <name type="scientific">Pristionchus fissidentatus</name>
    <dbReference type="NCBI Taxonomy" id="1538716"/>
    <lineage>
        <taxon>Eukaryota</taxon>
        <taxon>Metazoa</taxon>
        <taxon>Ecdysozoa</taxon>
        <taxon>Nematoda</taxon>
        <taxon>Chromadorea</taxon>
        <taxon>Rhabditida</taxon>
        <taxon>Rhabditina</taxon>
        <taxon>Diplogasteromorpha</taxon>
        <taxon>Diplogasteroidea</taxon>
        <taxon>Neodiplogasteridae</taxon>
        <taxon>Pristionchus</taxon>
    </lineage>
</organism>
<evidence type="ECO:0000313" key="2">
    <source>
        <dbReference type="EMBL" id="GMT22585.1"/>
    </source>
</evidence>
<dbReference type="PANTHER" id="PTHR23021">
    <property type="entry name" value="SERPENTINE RECEPTOR, CLASS T"/>
    <property type="match status" value="1"/>
</dbReference>
<dbReference type="Proteomes" id="UP001432322">
    <property type="component" value="Unassembled WGS sequence"/>
</dbReference>
<dbReference type="Pfam" id="PF10321">
    <property type="entry name" value="7TM_GPCR_Srt"/>
    <property type="match status" value="1"/>
</dbReference>
<feature type="transmembrane region" description="Helical" evidence="1">
    <location>
        <begin position="43"/>
        <end position="66"/>
    </location>
</feature>
<dbReference type="InterPro" id="IPR019425">
    <property type="entry name" value="7TM_GPCR_serpentine_rcpt_Srt"/>
</dbReference>
<comment type="caution">
    <text evidence="2">The sequence shown here is derived from an EMBL/GenBank/DDBJ whole genome shotgun (WGS) entry which is preliminary data.</text>
</comment>
<gene>
    <name evidence="2" type="ORF">PFISCL1PPCAC_13882</name>
</gene>
<evidence type="ECO:0000256" key="1">
    <source>
        <dbReference type="SAM" id="Phobius"/>
    </source>
</evidence>